<organism evidence="1 2">
    <name type="scientific">Aegilops tauschii subsp. strangulata</name>
    <name type="common">Goatgrass</name>
    <dbReference type="NCBI Taxonomy" id="200361"/>
    <lineage>
        <taxon>Eukaryota</taxon>
        <taxon>Viridiplantae</taxon>
        <taxon>Streptophyta</taxon>
        <taxon>Embryophyta</taxon>
        <taxon>Tracheophyta</taxon>
        <taxon>Spermatophyta</taxon>
        <taxon>Magnoliopsida</taxon>
        <taxon>Liliopsida</taxon>
        <taxon>Poales</taxon>
        <taxon>Poaceae</taxon>
        <taxon>BOP clade</taxon>
        <taxon>Pooideae</taxon>
        <taxon>Triticodae</taxon>
        <taxon>Triticeae</taxon>
        <taxon>Triticinae</taxon>
        <taxon>Aegilops</taxon>
    </lineage>
</organism>
<reference evidence="1" key="3">
    <citation type="journal article" date="2017" name="Nature">
        <title>Genome sequence of the progenitor of the wheat D genome Aegilops tauschii.</title>
        <authorList>
            <person name="Luo M.C."/>
            <person name="Gu Y.Q."/>
            <person name="Puiu D."/>
            <person name="Wang H."/>
            <person name="Twardziok S.O."/>
            <person name="Deal K.R."/>
            <person name="Huo N."/>
            <person name="Zhu T."/>
            <person name="Wang L."/>
            <person name="Wang Y."/>
            <person name="McGuire P.E."/>
            <person name="Liu S."/>
            <person name="Long H."/>
            <person name="Ramasamy R.K."/>
            <person name="Rodriguez J.C."/>
            <person name="Van S.L."/>
            <person name="Yuan L."/>
            <person name="Wang Z."/>
            <person name="Xia Z."/>
            <person name="Xiao L."/>
            <person name="Anderson O.D."/>
            <person name="Ouyang S."/>
            <person name="Liang Y."/>
            <person name="Zimin A.V."/>
            <person name="Pertea G."/>
            <person name="Qi P."/>
            <person name="Bennetzen J.L."/>
            <person name="Dai X."/>
            <person name="Dawson M.W."/>
            <person name="Muller H.G."/>
            <person name="Kugler K."/>
            <person name="Rivarola-Duarte L."/>
            <person name="Spannagl M."/>
            <person name="Mayer K.F.X."/>
            <person name="Lu F.H."/>
            <person name="Bevan M.W."/>
            <person name="Leroy P."/>
            <person name="Li P."/>
            <person name="You F.M."/>
            <person name="Sun Q."/>
            <person name="Liu Z."/>
            <person name="Lyons E."/>
            <person name="Wicker T."/>
            <person name="Salzberg S.L."/>
            <person name="Devos K.M."/>
            <person name="Dvorak J."/>
        </authorList>
    </citation>
    <scope>NUCLEOTIDE SEQUENCE [LARGE SCALE GENOMIC DNA]</scope>
    <source>
        <strain evidence="1">cv. AL8/78</strain>
    </source>
</reference>
<name>A0A453HHW8_AEGTS</name>
<dbReference type="Proteomes" id="UP000015105">
    <property type="component" value="Chromosome 4D"/>
</dbReference>
<reference evidence="2" key="2">
    <citation type="journal article" date="2017" name="Nat. Plants">
        <title>The Aegilops tauschii genome reveals multiple impacts of transposons.</title>
        <authorList>
            <person name="Zhao G."/>
            <person name="Zou C."/>
            <person name="Li K."/>
            <person name="Wang K."/>
            <person name="Li T."/>
            <person name="Gao L."/>
            <person name="Zhang X."/>
            <person name="Wang H."/>
            <person name="Yang Z."/>
            <person name="Liu X."/>
            <person name="Jiang W."/>
            <person name="Mao L."/>
            <person name="Kong X."/>
            <person name="Jiao Y."/>
            <person name="Jia J."/>
        </authorList>
    </citation>
    <scope>NUCLEOTIDE SEQUENCE [LARGE SCALE GENOMIC DNA]</scope>
    <source>
        <strain evidence="2">cv. AL8/78</strain>
    </source>
</reference>
<dbReference type="AlphaFoldDB" id="A0A453HHW8"/>
<evidence type="ECO:0000313" key="2">
    <source>
        <dbReference type="Proteomes" id="UP000015105"/>
    </source>
</evidence>
<dbReference type="EnsemblPlants" id="AET4Gv20193800.1">
    <property type="protein sequence ID" value="AET4Gv20193800.1"/>
    <property type="gene ID" value="AET4Gv20193800"/>
</dbReference>
<reference evidence="2" key="1">
    <citation type="journal article" date="2014" name="Science">
        <title>Ancient hybridizations among the ancestral genomes of bread wheat.</title>
        <authorList>
            <consortium name="International Wheat Genome Sequencing Consortium,"/>
            <person name="Marcussen T."/>
            <person name="Sandve S.R."/>
            <person name="Heier L."/>
            <person name="Spannagl M."/>
            <person name="Pfeifer M."/>
            <person name="Jakobsen K.S."/>
            <person name="Wulff B.B."/>
            <person name="Steuernagel B."/>
            <person name="Mayer K.F."/>
            <person name="Olsen O.A."/>
        </authorList>
    </citation>
    <scope>NUCLEOTIDE SEQUENCE [LARGE SCALE GENOMIC DNA]</scope>
    <source>
        <strain evidence="2">cv. AL8/78</strain>
    </source>
</reference>
<accession>A0A453HHW8</accession>
<reference evidence="1" key="5">
    <citation type="journal article" date="2021" name="G3 (Bethesda)">
        <title>Aegilops tauschii genome assembly Aet v5.0 features greater sequence contiguity and improved annotation.</title>
        <authorList>
            <person name="Wang L."/>
            <person name="Zhu T."/>
            <person name="Rodriguez J.C."/>
            <person name="Deal K.R."/>
            <person name="Dubcovsky J."/>
            <person name="McGuire P.E."/>
            <person name="Lux T."/>
            <person name="Spannagl M."/>
            <person name="Mayer K.F.X."/>
            <person name="Baldrich P."/>
            <person name="Meyers B.C."/>
            <person name="Huo N."/>
            <person name="Gu Y.Q."/>
            <person name="Zhou H."/>
            <person name="Devos K.M."/>
            <person name="Bennetzen J.L."/>
            <person name="Unver T."/>
            <person name="Budak H."/>
            <person name="Gulick P.J."/>
            <person name="Galiba G."/>
            <person name="Kalapos B."/>
            <person name="Nelson D.R."/>
            <person name="Li P."/>
            <person name="You F.M."/>
            <person name="Luo M.C."/>
            <person name="Dvorak J."/>
        </authorList>
    </citation>
    <scope>NUCLEOTIDE SEQUENCE [LARGE SCALE GENOMIC DNA]</scope>
    <source>
        <strain evidence="1">cv. AL8/78</strain>
    </source>
</reference>
<dbReference type="Gramene" id="AET4Gv20193800.1">
    <property type="protein sequence ID" value="AET4Gv20193800.1"/>
    <property type="gene ID" value="AET4Gv20193800"/>
</dbReference>
<sequence>TRQPNPNSELKRSPLHATRRRRCTHVISYLFLPRRLPALMDSGECSNSNPSASSPAAAGVWAKLGIGPVQPNYSSMFFPLLSWVPSTARFLILSDFLVRPVHSFPVPADSAYPEVAVAEGDAVVCSLVAPAAGGEELAWCEIRRGGDASSA</sequence>
<proteinExistence type="predicted"/>
<reference evidence="1" key="4">
    <citation type="submission" date="2019-03" db="UniProtKB">
        <authorList>
            <consortium name="EnsemblPlants"/>
        </authorList>
    </citation>
    <scope>IDENTIFICATION</scope>
</reference>
<protein>
    <submittedName>
        <fullName evidence="1">Uncharacterized protein</fullName>
    </submittedName>
</protein>
<keyword evidence="2" id="KW-1185">Reference proteome</keyword>
<evidence type="ECO:0000313" key="1">
    <source>
        <dbReference type="EnsemblPlants" id="AET4Gv20193800.1"/>
    </source>
</evidence>